<protein>
    <recommendedName>
        <fullName evidence="1">Glycosyl transferase family 1 domain-containing protein</fullName>
    </recommendedName>
</protein>
<evidence type="ECO:0000259" key="1">
    <source>
        <dbReference type="Pfam" id="PF00534"/>
    </source>
</evidence>
<dbReference type="Pfam" id="PF00534">
    <property type="entry name" value="Glycos_transf_1"/>
    <property type="match status" value="1"/>
</dbReference>
<dbReference type="AlphaFoldDB" id="A0A382YYB3"/>
<name>A0A382YYB3_9ZZZZ</name>
<dbReference type="GO" id="GO:0016757">
    <property type="term" value="F:glycosyltransferase activity"/>
    <property type="evidence" value="ECO:0007669"/>
    <property type="project" value="InterPro"/>
</dbReference>
<sequence>SQCSNWYTTFVKILIVTPAPPGSGKGNRVTAIRWAQILRKLGHSVIIAENFARQRCDLLVALHARRSAPSVAQFTNVSPRTPVILALTGTDLYCDIHIDSTAQLSLEQADRLIVLQPLGTAQLPQKFHDRVHVIYQSIRPPPGQFVPRKAVFDISVVGHMRAVKDPFRAAEASHLLPTTSSIFVRHTGGALSADMADRAEKEQVENTRYRWLGELPRWQAIREIARSRLHVLTSQMEGGAHVICEAIACNVPVVSSHISGS</sequence>
<organism evidence="2">
    <name type="scientific">marine metagenome</name>
    <dbReference type="NCBI Taxonomy" id="408172"/>
    <lineage>
        <taxon>unclassified sequences</taxon>
        <taxon>metagenomes</taxon>
        <taxon>ecological metagenomes</taxon>
    </lineage>
</organism>
<dbReference type="Gene3D" id="3.40.50.2000">
    <property type="entry name" value="Glycogen Phosphorylase B"/>
    <property type="match status" value="2"/>
</dbReference>
<feature type="non-terminal residue" evidence="2">
    <location>
        <position position="1"/>
    </location>
</feature>
<feature type="non-terminal residue" evidence="2">
    <location>
        <position position="261"/>
    </location>
</feature>
<gene>
    <name evidence="2" type="ORF">METZ01_LOCUS440342</name>
</gene>
<accession>A0A382YYB3</accession>
<feature type="domain" description="Glycosyl transferase family 1" evidence="1">
    <location>
        <begin position="154"/>
        <end position="260"/>
    </location>
</feature>
<dbReference type="InterPro" id="IPR001296">
    <property type="entry name" value="Glyco_trans_1"/>
</dbReference>
<proteinExistence type="predicted"/>
<dbReference type="SUPFAM" id="SSF53756">
    <property type="entry name" value="UDP-Glycosyltransferase/glycogen phosphorylase"/>
    <property type="match status" value="1"/>
</dbReference>
<dbReference type="EMBL" id="UINC01179019">
    <property type="protein sequence ID" value="SVD87488.1"/>
    <property type="molecule type" value="Genomic_DNA"/>
</dbReference>
<evidence type="ECO:0000313" key="2">
    <source>
        <dbReference type="EMBL" id="SVD87488.1"/>
    </source>
</evidence>
<reference evidence="2" key="1">
    <citation type="submission" date="2018-05" db="EMBL/GenBank/DDBJ databases">
        <authorList>
            <person name="Lanie J.A."/>
            <person name="Ng W.-L."/>
            <person name="Kazmierczak K.M."/>
            <person name="Andrzejewski T.M."/>
            <person name="Davidsen T.M."/>
            <person name="Wayne K.J."/>
            <person name="Tettelin H."/>
            <person name="Glass J.I."/>
            <person name="Rusch D."/>
            <person name="Podicherti R."/>
            <person name="Tsui H.-C.T."/>
            <person name="Winkler M.E."/>
        </authorList>
    </citation>
    <scope>NUCLEOTIDE SEQUENCE</scope>
</reference>